<comment type="similarity">
    <text evidence="2">Belongs to the fimbrial protein family.</text>
</comment>
<proteinExistence type="inferred from homology"/>
<name>A0A370X311_9GAMM</name>
<reference evidence="6 7" key="1">
    <citation type="submission" date="2018-07" db="EMBL/GenBank/DDBJ databases">
        <title>Dyella monticola sp. nov. and Dyella psychrodurans sp. nov. isolated from monsoon evergreen broad-leaved forest soil of Dinghu Mountain, China.</title>
        <authorList>
            <person name="Gao Z."/>
            <person name="Qiu L."/>
        </authorList>
    </citation>
    <scope>NUCLEOTIDE SEQUENCE [LARGE SCALE GENOMIC DNA]</scope>
    <source>
        <strain evidence="6 7">4G-K06</strain>
    </source>
</reference>
<dbReference type="RefSeq" id="WP_115494688.1">
    <property type="nucleotide sequence ID" value="NZ_QRBE01000003.1"/>
</dbReference>
<dbReference type="InterPro" id="IPR008966">
    <property type="entry name" value="Adhesion_dom_sf"/>
</dbReference>
<keyword evidence="7" id="KW-1185">Reference proteome</keyword>
<dbReference type="GO" id="GO:0043709">
    <property type="term" value="P:cell adhesion involved in single-species biofilm formation"/>
    <property type="evidence" value="ECO:0007669"/>
    <property type="project" value="TreeGrafter"/>
</dbReference>
<keyword evidence="3" id="KW-0732">Signal</keyword>
<dbReference type="Gene3D" id="2.60.40.1090">
    <property type="entry name" value="Fimbrial-type adhesion domain"/>
    <property type="match status" value="1"/>
</dbReference>
<dbReference type="OrthoDB" id="5953210at2"/>
<comment type="caution">
    <text evidence="6">The sequence shown here is derived from an EMBL/GenBank/DDBJ whole genome shotgun (WGS) entry which is preliminary data.</text>
</comment>
<keyword evidence="4" id="KW-0281">Fimbrium</keyword>
<dbReference type="InterPro" id="IPR050263">
    <property type="entry name" value="Bact_Fimbrial_Adh_Pro"/>
</dbReference>
<evidence type="ECO:0000259" key="5">
    <source>
        <dbReference type="Pfam" id="PF00419"/>
    </source>
</evidence>
<evidence type="ECO:0000313" key="7">
    <source>
        <dbReference type="Proteomes" id="UP000254258"/>
    </source>
</evidence>
<gene>
    <name evidence="6" type="ORF">DWU98_06400</name>
</gene>
<feature type="domain" description="Fimbrial-type adhesion" evidence="5">
    <location>
        <begin position="23"/>
        <end position="170"/>
    </location>
</feature>
<dbReference type="InterPro" id="IPR000259">
    <property type="entry name" value="Adhesion_dom_fimbrial"/>
</dbReference>
<sequence length="171" mass="16749">MIALALTALTGIGEVSAQSNAVSINGSIIANTCTLNTPNLTVDLGQVSVGAIMAVGVGSPIPASTPVTIQLTCQAGANVAMTMQDAATPGSTLPYIALTPATGVAGGVGIQLARASDNSAVPLGPNAQWTVATNVTAGVLSIPLQAHYYRTASGVGSGAANAGALFTLEYP</sequence>
<accession>A0A370X311</accession>
<dbReference type="InterPro" id="IPR036937">
    <property type="entry name" value="Adhesion_dom_fimbrial_sf"/>
</dbReference>
<comment type="subcellular location">
    <subcellularLocation>
        <location evidence="1">Fimbrium</location>
    </subcellularLocation>
</comment>
<dbReference type="SUPFAM" id="SSF49401">
    <property type="entry name" value="Bacterial adhesins"/>
    <property type="match status" value="1"/>
</dbReference>
<dbReference type="GO" id="GO:0009289">
    <property type="term" value="C:pilus"/>
    <property type="evidence" value="ECO:0007669"/>
    <property type="project" value="UniProtKB-SubCell"/>
</dbReference>
<dbReference type="PANTHER" id="PTHR33420:SF3">
    <property type="entry name" value="FIMBRIAL SUBUNIT ELFA"/>
    <property type="match status" value="1"/>
</dbReference>
<protein>
    <submittedName>
        <fullName evidence="6">Type 1 fimbrial protein</fullName>
    </submittedName>
</protein>
<organism evidence="6 7">
    <name type="scientific">Dyella monticola</name>
    <dbReference type="NCBI Taxonomy" id="1927958"/>
    <lineage>
        <taxon>Bacteria</taxon>
        <taxon>Pseudomonadati</taxon>
        <taxon>Pseudomonadota</taxon>
        <taxon>Gammaproteobacteria</taxon>
        <taxon>Lysobacterales</taxon>
        <taxon>Rhodanobacteraceae</taxon>
        <taxon>Dyella</taxon>
    </lineage>
</organism>
<dbReference type="EMBL" id="QRBE01000003">
    <property type="protein sequence ID" value="RDS82778.1"/>
    <property type="molecule type" value="Genomic_DNA"/>
</dbReference>
<evidence type="ECO:0000256" key="3">
    <source>
        <dbReference type="ARBA" id="ARBA00022729"/>
    </source>
</evidence>
<dbReference type="Pfam" id="PF00419">
    <property type="entry name" value="Fimbrial"/>
    <property type="match status" value="1"/>
</dbReference>
<evidence type="ECO:0000256" key="1">
    <source>
        <dbReference type="ARBA" id="ARBA00004561"/>
    </source>
</evidence>
<evidence type="ECO:0000313" key="6">
    <source>
        <dbReference type="EMBL" id="RDS82778.1"/>
    </source>
</evidence>
<dbReference type="AlphaFoldDB" id="A0A370X311"/>
<evidence type="ECO:0000256" key="4">
    <source>
        <dbReference type="ARBA" id="ARBA00023263"/>
    </source>
</evidence>
<dbReference type="PANTHER" id="PTHR33420">
    <property type="entry name" value="FIMBRIAL SUBUNIT ELFA-RELATED"/>
    <property type="match status" value="1"/>
</dbReference>
<dbReference type="Proteomes" id="UP000254258">
    <property type="component" value="Unassembled WGS sequence"/>
</dbReference>
<evidence type="ECO:0000256" key="2">
    <source>
        <dbReference type="ARBA" id="ARBA00006671"/>
    </source>
</evidence>